<dbReference type="EMBL" id="CP036318">
    <property type="protein sequence ID" value="QDV55214.1"/>
    <property type="molecule type" value="Genomic_DNA"/>
</dbReference>
<reference evidence="1 2" key="1">
    <citation type="submission" date="2019-02" db="EMBL/GenBank/DDBJ databases">
        <title>Deep-cultivation of Planctomycetes and their phenomic and genomic characterization uncovers novel biology.</title>
        <authorList>
            <person name="Wiegand S."/>
            <person name="Jogler M."/>
            <person name="Boedeker C."/>
            <person name="Pinto D."/>
            <person name="Vollmers J."/>
            <person name="Rivas-Marin E."/>
            <person name="Kohn T."/>
            <person name="Peeters S.H."/>
            <person name="Heuer A."/>
            <person name="Rast P."/>
            <person name="Oberbeckmann S."/>
            <person name="Bunk B."/>
            <person name="Jeske O."/>
            <person name="Meyerdierks A."/>
            <person name="Storesund J.E."/>
            <person name="Kallscheuer N."/>
            <person name="Luecker S."/>
            <person name="Lage O.M."/>
            <person name="Pohl T."/>
            <person name="Merkel B.J."/>
            <person name="Hornburger P."/>
            <person name="Mueller R.-W."/>
            <person name="Bruemmer F."/>
            <person name="Labrenz M."/>
            <person name="Spormann A.M."/>
            <person name="Op den Camp H."/>
            <person name="Overmann J."/>
            <person name="Amann R."/>
            <person name="Jetten M.S.M."/>
            <person name="Mascher T."/>
            <person name="Medema M.H."/>
            <person name="Devos D.P."/>
            <person name="Kaster A.-K."/>
            <person name="Ovreas L."/>
            <person name="Rohde M."/>
            <person name="Galperin M.Y."/>
            <person name="Jogler C."/>
        </authorList>
    </citation>
    <scope>NUCLEOTIDE SEQUENCE [LARGE SCALE GENOMIC DNA]</scope>
    <source>
        <strain evidence="1 2">Mal33</strain>
    </source>
</reference>
<evidence type="ECO:0000313" key="2">
    <source>
        <dbReference type="Proteomes" id="UP000316770"/>
    </source>
</evidence>
<gene>
    <name evidence="1" type="ORF">Mal33_11840</name>
</gene>
<sequence length="47" mass="5594">MAATFTTVRYKEYWFTHKSELQVCQHQNDKHGHADLEFRSVLLALSR</sequence>
<name>A0A518IQ47_9BACT</name>
<organism evidence="1 2">
    <name type="scientific">Rosistilla oblonga</name>
    <dbReference type="NCBI Taxonomy" id="2527990"/>
    <lineage>
        <taxon>Bacteria</taxon>
        <taxon>Pseudomonadati</taxon>
        <taxon>Planctomycetota</taxon>
        <taxon>Planctomycetia</taxon>
        <taxon>Pirellulales</taxon>
        <taxon>Pirellulaceae</taxon>
        <taxon>Rosistilla</taxon>
    </lineage>
</organism>
<evidence type="ECO:0000313" key="1">
    <source>
        <dbReference type="EMBL" id="QDV55214.1"/>
    </source>
</evidence>
<dbReference type="AlphaFoldDB" id="A0A518IQ47"/>
<proteinExistence type="predicted"/>
<accession>A0A518IQ47</accession>
<dbReference type="Proteomes" id="UP000316770">
    <property type="component" value="Chromosome"/>
</dbReference>
<protein>
    <submittedName>
        <fullName evidence="1">Uncharacterized protein</fullName>
    </submittedName>
</protein>
<keyword evidence="2" id="KW-1185">Reference proteome</keyword>